<reference evidence="1 2" key="1">
    <citation type="submission" date="2017-05" db="EMBL/GenBank/DDBJ databases">
        <title>Genome sequence of Candidatus Fukatsuia symbiotica and Candidatus Hamiltonella defensa from Acyrthosiphon pisum strain 5D.</title>
        <authorList>
            <person name="Patel V.A."/>
            <person name="Chevignon G."/>
            <person name="Russell J.A."/>
            <person name="Oliver K.M."/>
        </authorList>
    </citation>
    <scope>NUCLEOTIDE SEQUENCE [LARGE SCALE GENOMIC DNA]</scope>
    <source>
        <strain evidence="1 2">5D</strain>
        <plasmid evidence="2">p5d_fsymbiotica-3</plasmid>
    </source>
</reference>
<dbReference type="Proteomes" id="UP000261875">
    <property type="component" value="Plasmid p5D_Fsymbiotica-3"/>
</dbReference>
<dbReference type="OrthoDB" id="8949730at2"/>
<dbReference type="RefSeq" id="WP_119797992.1">
    <property type="nucleotide sequence ID" value="NZ_CP021662.1"/>
</dbReference>
<dbReference type="KEGG" id="fsm:CCS41_14925"/>
<proteinExistence type="predicted"/>
<gene>
    <name evidence="1" type="ORF">CCS41_14925</name>
</gene>
<organism evidence="1 2">
    <name type="scientific">Candidatus Fukatsuia symbiotica</name>
    <dbReference type="NCBI Taxonomy" id="1878942"/>
    <lineage>
        <taxon>Bacteria</taxon>
        <taxon>Pseudomonadati</taxon>
        <taxon>Pseudomonadota</taxon>
        <taxon>Gammaproteobacteria</taxon>
        <taxon>Enterobacterales</taxon>
        <taxon>Yersiniaceae</taxon>
        <taxon>Candidatus Fukatsuia</taxon>
    </lineage>
</organism>
<keyword evidence="2" id="KW-1185">Reference proteome</keyword>
<accession>A0A2Y9CKL0</accession>
<evidence type="ECO:0000313" key="1">
    <source>
        <dbReference type="EMBL" id="AWK15700.1"/>
    </source>
</evidence>
<dbReference type="Pfam" id="PF10460">
    <property type="entry name" value="Peptidase_M30"/>
    <property type="match status" value="1"/>
</dbReference>
<name>A0A2Y9CKL0_9GAMM</name>
<evidence type="ECO:0000313" key="2">
    <source>
        <dbReference type="Proteomes" id="UP000261875"/>
    </source>
</evidence>
<dbReference type="EMBL" id="CP021662">
    <property type="protein sequence ID" value="AWK15700.1"/>
    <property type="molecule type" value="Genomic_DNA"/>
</dbReference>
<dbReference type="AlphaFoldDB" id="A0A2Y9CKL0"/>
<dbReference type="InterPro" id="IPR019501">
    <property type="entry name" value="Peptidase_M30_hyicolysin"/>
</dbReference>
<protein>
    <recommendedName>
        <fullName evidence="3">Peptidase M30</fullName>
    </recommendedName>
</protein>
<sequence>MLSPLFGSNLSRILPLPDANETQSFSAQFSRVMNIVSQLKWNIAAPAKNFTLGSLFRSYLLPVFFLAGCAVKMTGNERLISDCSGANCGSKGSQYKGSGLGIWTYENKGKAPKALKVSLSGLEHNQVTLMFSNLSEYPQPMPKGLVNRGGNKNPVFPHYQPNMLDPIPTDVTDQRHGPVERKTWKVPQMGKNNQADKPIDFPSTLRGETTIGQFTYKLWVADQEWTSHAQKTIPYLTAMLFGTPEYPSMLKQYLDDFAVQPWGNYPNTPDNNLLIAPDLRTINMVIAPNGGGAVQFFDSEQMIKSPTSNQALVVFAGSDLFSCKGIPEGLCLDAENRDLAFALTNNLLHELTHLIHYYHRAVMLGVKQRFEPWLEEAVAASHGYVVALSRFPHTAAYNKEFTSWFSGNYVCPLNSTDGRPGTDIQDKKCSQNYYKSTQAFLVFLVQQYGTGFYRELLKANGIGIDVLDEAIRSSGGVGFNEAFRRWGSTLALPDAKHLPAGYDYKSIKVGDYFLPTVNLNDFSPFRQLLPTLPEKIEPYSHLPLVDHDQSGHYLREIEIPSGVALTVYIN</sequence>
<geneLocation type="plasmid" evidence="2">
    <name>p5d_fsymbiotica-3</name>
</geneLocation>
<keyword evidence="1" id="KW-0614">Plasmid</keyword>
<evidence type="ECO:0008006" key="3">
    <source>
        <dbReference type="Google" id="ProtNLM"/>
    </source>
</evidence>